<evidence type="ECO:0000313" key="1">
    <source>
        <dbReference type="EMBL" id="TYR31332.1"/>
    </source>
</evidence>
<protein>
    <submittedName>
        <fullName evidence="1">PqqD family peptide modification chaperone</fullName>
    </submittedName>
</protein>
<organism evidence="1 2">
    <name type="scientific">Neoaquamicrobium microcysteis</name>
    <dbReference type="NCBI Taxonomy" id="2682781"/>
    <lineage>
        <taxon>Bacteria</taxon>
        <taxon>Pseudomonadati</taxon>
        <taxon>Pseudomonadota</taxon>
        <taxon>Alphaproteobacteria</taxon>
        <taxon>Hyphomicrobiales</taxon>
        <taxon>Phyllobacteriaceae</taxon>
        <taxon>Neoaquamicrobium</taxon>
    </lineage>
</organism>
<dbReference type="RefSeq" id="WP_148915305.1">
    <property type="nucleotide sequence ID" value="NZ_VSZS01000064.1"/>
</dbReference>
<reference evidence="1 2" key="2">
    <citation type="submission" date="2019-09" db="EMBL/GenBank/DDBJ databases">
        <title>Mesorhizobium sp. MaA-C15 isolated from Microcystis aeruginosa.</title>
        <authorList>
            <person name="Jeong S.E."/>
            <person name="Jin H.M."/>
            <person name="Jeon C.O."/>
        </authorList>
    </citation>
    <scope>NUCLEOTIDE SEQUENCE [LARGE SCALE GENOMIC DNA]</scope>
    <source>
        <strain evidence="1 2">MaA-C15</strain>
    </source>
</reference>
<name>A0A5D4GTD4_9HYPH</name>
<dbReference type="Gene3D" id="1.10.10.1150">
    <property type="entry name" value="Coenzyme PQQ synthesis protein D (PqqD)"/>
    <property type="match status" value="1"/>
</dbReference>
<dbReference type="Pfam" id="PF05402">
    <property type="entry name" value="PqqD"/>
    <property type="match status" value="1"/>
</dbReference>
<proteinExistence type="predicted"/>
<dbReference type="InterPro" id="IPR008792">
    <property type="entry name" value="PQQD"/>
</dbReference>
<evidence type="ECO:0000313" key="2">
    <source>
        <dbReference type="Proteomes" id="UP000323258"/>
    </source>
</evidence>
<sequence>MFLYLEGLPAPIRLCERSLPVADALASVLKDWPSRLDKSHDDRPVFMEIERANDGFDIHRVDDGWRSRETDDLGVVSSTIIEIIDGYVANGTGLGLLHAGSAEFAGRLLLFPASTLAGKSTLMTRLSAAGHKVFSDDLIPLDLATGEAVATGCLPRPRLPLPPTATPEFSAFVESHVLARDEYCAYIDPGVGRRAGFGDRRAIGAVVLLRRSTTRVAARIEPAPAEDVLWALVSQDTRKDSVAADMLEDYLRLLSGLRFCQLHYSDLEDAVRCLEAEFAGWPSEDKDGAAVLERDAAPIAVGARYDDESGPRFQRAEHVDFRAVGQGGFVVDRRTNRIHHLNPTGLAIWRLLEGAATQDSVVSVFAEAFPDTPAETIAHDVDTSIGLLLQLELIAVSSGEGGSER</sequence>
<dbReference type="AlphaFoldDB" id="A0A5D4GTD4"/>
<dbReference type="OrthoDB" id="3213869at2"/>
<dbReference type="SUPFAM" id="SSF53795">
    <property type="entry name" value="PEP carboxykinase-like"/>
    <property type="match status" value="1"/>
</dbReference>
<comment type="caution">
    <text evidence="1">The sequence shown here is derived from an EMBL/GenBank/DDBJ whole genome shotgun (WGS) entry which is preliminary data.</text>
</comment>
<dbReference type="Proteomes" id="UP000323258">
    <property type="component" value="Unassembled WGS sequence"/>
</dbReference>
<reference evidence="1 2" key="1">
    <citation type="submission" date="2019-08" db="EMBL/GenBank/DDBJ databases">
        <authorList>
            <person name="Seo Y.L."/>
        </authorList>
    </citation>
    <scope>NUCLEOTIDE SEQUENCE [LARGE SCALE GENOMIC DNA]</scope>
    <source>
        <strain evidence="1 2">MaA-C15</strain>
    </source>
</reference>
<dbReference type="EMBL" id="VSZS01000064">
    <property type="protein sequence ID" value="TYR31332.1"/>
    <property type="molecule type" value="Genomic_DNA"/>
</dbReference>
<dbReference type="InterPro" id="IPR027417">
    <property type="entry name" value="P-loop_NTPase"/>
</dbReference>
<dbReference type="Gene3D" id="3.40.50.300">
    <property type="entry name" value="P-loop containing nucleotide triphosphate hydrolases"/>
    <property type="match status" value="1"/>
</dbReference>
<gene>
    <name evidence="1" type="ORF">FY036_13680</name>
</gene>
<dbReference type="InterPro" id="IPR041881">
    <property type="entry name" value="PqqD_sf"/>
</dbReference>
<accession>A0A5D4GTD4</accession>
<keyword evidence="2" id="KW-1185">Reference proteome</keyword>